<feature type="compositionally biased region" description="Low complexity" evidence="1">
    <location>
        <begin position="290"/>
        <end position="300"/>
    </location>
</feature>
<accession>A0A6G1KDJ6</accession>
<evidence type="ECO:0000256" key="1">
    <source>
        <dbReference type="SAM" id="MobiDB-lite"/>
    </source>
</evidence>
<feature type="compositionally biased region" description="Polar residues" evidence="1">
    <location>
        <begin position="365"/>
        <end position="396"/>
    </location>
</feature>
<dbReference type="AlphaFoldDB" id="A0A6G1KDJ6"/>
<gene>
    <name evidence="2" type="ORF">K504DRAFT_377139</name>
</gene>
<dbReference type="Proteomes" id="UP000799428">
    <property type="component" value="Unassembled WGS sequence"/>
</dbReference>
<sequence length="454" mass="49523">MNVLAANDQENLAASMHAAAAGKSLNASLKGFNAKTPGNKAPKTPFKISLNDENASKAGKTNGKGNGNLLMTMRKGGKLEDNAFVTPAGARTRAPLGMKTTNAKARAFQTPAPLSGSAKTQKISPRLRRPKVKIHQPEAHEEEEDEVPEIEYMPPKMVPLADEMEHLPTDWKFPMFEGQNMTRGVYSAYINPIEDDGRTKKEREFEQGLARDRKKRDEEFDRIFKETMARDEAEARRRLGIESPKKAAPKGRLPPKKKMLGPSTVRSKSAAAALSPVPKPDPIAPTTMKSRVPSSLLPSRRPAKPVMNPSTSRYAAATAASKSTIGYAQGRPTSTAARKPLSNVMKPAPFSVTARQPTAAPSAIHSRTTSVASAGSKRTFSRASSNTTLVTPPQENDTFQTTEDMECEMQLLLLQDDADDEDVDAWMNHFNSQLGADALNDEFADFQLQLPEDL</sequence>
<evidence type="ECO:0000313" key="2">
    <source>
        <dbReference type="EMBL" id="KAF2710511.1"/>
    </source>
</evidence>
<proteinExistence type="predicted"/>
<protein>
    <submittedName>
        <fullName evidence="2">Uncharacterized protein</fullName>
    </submittedName>
</protein>
<feature type="compositionally biased region" description="Low complexity" evidence="1">
    <location>
        <begin position="310"/>
        <end position="324"/>
    </location>
</feature>
<feature type="compositionally biased region" description="Basic and acidic residues" evidence="1">
    <location>
        <begin position="230"/>
        <end position="245"/>
    </location>
</feature>
<organism evidence="2 3">
    <name type="scientific">Pleomassaria siparia CBS 279.74</name>
    <dbReference type="NCBI Taxonomy" id="1314801"/>
    <lineage>
        <taxon>Eukaryota</taxon>
        <taxon>Fungi</taxon>
        <taxon>Dikarya</taxon>
        <taxon>Ascomycota</taxon>
        <taxon>Pezizomycotina</taxon>
        <taxon>Dothideomycetes</taxon>
        <taxon>Pleosporomycetidae</taxon>
        <taxon>Pleosporales</taxon>
        <taxon>Pleomassariaceae</taxon>
        <taxon>Pleomassaria</taxon>
    </lineage>
</organism>
<evidence type="ECO:0000313" key="3">
    <source>
        <dbReference type="Proteomes" id="UP000799428"/>
    </source>
</evidence>
<dbReference type="OrthoDB" id="5327145at2759"/>
<feature type="region of interest" description="Disordered" evidence="1">
    <location>
        <begin position="230"/>
        <end position="396"/>
    </location>
</feature>
<reference evidence="2" key="1">
    <citation type="journal article" date="2020" name="Stud. Mycol.">
        <title>101 Dothideomycetes genomes: a test case for predicting lifestyles and emergence of pathogens.</title>
        <authorList>
            <person name="Haridas S."/>
            <person name="Albert R."/>
            <person name="Binder M."/>
            <person name="Bloem J."/>
            <person name="Labutti K."/>
            <person name="Salamov A."/>
            <person name="Andreopoulos B."/>
            <person name="Baker S."/>
            <person name="Barry K."/>
            <person name="Bills G."/>
            <person name="Bluhm B."/>
            <person name="Cannon C."/>
            <person name="Castanera R."/>
            <person name="Culley D."/>
            <person name="Daum C."/>
            <person name="Ezra D."/>
            <person name="Gonzalez J."/>
            <person name="Henrissat B."/>
            <person name="Kuo A."/>
            <person name="Liang C."/>
            <person name="Lipzen A."/>
            <person name="Lutzoni F."/>
            <person name="Magnuson J."/>
            <person name="Mondo S."/>
            <person name="Nolan M."/>
            <person name="Ohm R."/>
            <person name="Pangilinan J."/>
            <person name="Park H.-J."/>
            <person name="Ramirez L."/>
            <person name="Alfaro M."/>
            <person name="Sun H."/>
            <person name="Tritt A."/>
            <person name="Yoshinaga Y."/>
            <person name="Zwiers L.-H."/>
            <person name="Turgeon B."/>
            <person name="Goodwin S."/>
            <person name="Spatafora J."/>
            <person name="Crous P."/>
            <person name="Grigoriev I."/>
        </authorList>
    </citation>
    <scope>NUCLEOTIDE SEQUENCE</scope>
    <source>
        <strain evidence="2">CBS 279.74</strain>
    </source>
</reference>
<dbReference type="EMBL" id="MU005769">
    <property type="protein sequence ID" value="KAF2710511.1"/>
    <property type="molecule type" value="Genomic_DNA"/>
</dbReference>
<keyword evidence="3" id="KW-1185">Reference proteome</keyword>
<feature type="region of interest" description="Disordered" evidence="1">
    <location>
        <begin position="110"/>
        <end position="130"/>
    </location>
</feature>
<name>A0A6G1KDJ6_9PLEO</name>
<feature type="compositionally biased region" description="Basic residues" evidence="1">
    <location>
        <begin position="247"/>
        <end position="259"/>
    </location>
</feature>